<accession>A0A3Q8SNG1</accession>
<organism evidence="1 2">
    <name type="scientific">Lactobacillus helveticus</name>
    <name type="common">Lactobacillus suntoryeus</name>
    <dbReference type="NCBI Taxonomy" id="1587"/>
    <lineage>
        <taxon>Bacteria</taxon>
        <taxon>Bacillati</taxon>
        <taxon>Bacillota</taxon>
        <taxon>Bacilli</taxon>
        <taxon>Lactobacillales</taxon>
        <taxon>Lactobacillaceae</taxon>
        <taxon>Lactobacillus</taxon>
    </lineage>
</organism>
<dbReference type="AlphaFoldDB" id="A0A3Q8SNG1"/>
<name>A0A3Q8SNG1_LACHE</name>
<evidence type="ECO:0000313" key="2">
    <source>
        <dbReference type="Proteomes" id="UP000267945"/>
    </source>
</evidence>
<dbReference type="Proteomes" id="UP000267945">
    <property type="component" value="Chromosome"/>
</dbReference>
<reference evidence="1 2" key="1">
    <citation type="submission" date="2017-02" db="EMBL/GenBank/DDBJ databases">
        <title>Complete genome sequence of Lactobacillus helveticus.</title>
        <authorList>
            <person name="Kim J.F."/>
            <person name="Chung Y."/>
            <person name="Kwak M."/>
        </authorList>
    </citation>
    <scope>NUCLEOTIDE SEQUENCE [LARGE SCALE GENOMIC DNA]</scope>
    <source>
        <strain evidence="1 2">LH5</strain>
    </source>
</reference>
<sequence length="99" mass="11291">MTDQEIIQEIEKSVKNSDSWSVYHHLKDNLCYTALMLRETNTSVDTLGVNLNVFKGNVYLFLDNGTPAEPGKPFSIQNLDSLKAMEELLEIVKPYLKKN</sequence>
<gene>
    <name evidence="1" type="ORF">LH5_00079</name>
</gene>
<dbReference type="EMBL" id="CP019581">
    <property type="protein sequence ID" value="AZK90341.1"/>
    <property type="molecule type" value="Genomic_DNA"/>
</dbReference>
<protein>
    <submittedName>
        <fullName evidence="1">Uncharacterized protein</fullName>
    </submittedName>
</protein>
<evidence type="ECO:0000313" key="1">
    <source>
        <dbReference type="EMBL" id="AZK90341.1"/>
    </source>
</evidence>
<proteinExistence type="predicted"/>
<dbReference type="RefSeq" id="WP_014918535.1">
    <property type="nucleotide sequence ID" value="NZ_CP019581.1"/>
</dbReference>
<dbReference type="GeneID" id="99756263"/>